<reference evidence="4 5" key="1">
    <citation type="submission" date="2019-06" db="EMBL/GenBank/DDBJ databases">
        <title>Whole genome shotgun sequence of Vibrio inusitatus NBRC 102082.</title>
        <authorList>
            <person name="Hosoyama A."/>
            <person name="Uohara A."/>
            <person name="Ohji S."/>
            <person name="Ichikawa N."/>
        </authorList>
    </citation>
    <scope>NUCLEOTIDE SEQUENCE [LARGE SCALE GENOMIC DNA]</scope>
    <source>
        <strain evidence="4 5">NBRC 102082</strain>
    </source>
</reference>
<dbReference type="GO" id="GO:0042026">
    <property type="term" value="P:protein refolding"/>
    <property type="evidence" value="ECO:0007669"/>
    <property type="project" value="TreeGrafter"/>
</dbReference>
<comment type="caution">
    <text evidence="4">The sequence shown here is derived from an EMBL/GenBank/DDBJ whole genome shotgun (WGS) entry which is preliminary data.</text>
</comment>
<organism evidence="4 5">
    <name type="scientific">Vibrio inusitatus NBRC 102082</name>
    <dbReference type="NCBI Taxonomy" id="1219070"/>
    <lineage>
        <taxon>Bacteria</taxon>
        <taxon>Pseudomonadati</taxon>
        <taxon>Pseudomonadota</taxon>
        <taxon>Gammaproteobacteria</taxon>
        <taxon>Vibrionales</taxon>
        <taxon>Vibrionaceae</taxon>
        <taxon>Vibrio</taxon>
    </lineage>
</organism>
<keyword evidence="5" id="KW-1185">Reference proteome</keyword>
<proteinExistence type="predicted"/>
<accession>A0A4Y3HS66</accession>
<dbReference type="PRINTS" id="PR00625">
    <property type="entry name" value="JDOMAIN"/>
</dbReference>
<protein>
    <submittedName>
        <fullName evidence="4">Molecular chaperone DnaJ</fullName>
    </submittedName>
</protein>
<dbReference type="PROSITE" id="PS50076">
    <property type="entry name" value="DNAJ_2"/>
    <property type="match status" value="1"/>
</dbReference>
<evidence type="ECO:0000256" key="2">
    <source>
        <dbReference type="SAM" id="MobiDB-lite"/>
    </source>
</evidence>
<dbReference type="Proteomes" id="UP000318717">
    <property type="component" value="Unassembled WGS sequence"/>
</dbReference>
<dbReference type="EMBL" id="BJLF01000002">
    <property type="protein sequence ID" value="GEA49855.1"/>
    <property type="molecule type" value="Genomic_DNA"/>
</dbReference>
<dbReference type="InterPro" id="IPR018253">
    <property type="entry name" value="DnaJ_domain_CS"/>
</dbReference>
<evidence type="ECO:0000313" key="4">
    <source>
        <dbReference type="EMBL" id="GEA49855.1"/>
    </source>
</evidence>
<dbReference type="PANTHER" id="PTHR43096:SF52">
    <property type="entry name" value="DNAJ HOMOLOG 1, MITOCHONDRIAL-RELATED"/>
    <property type="match status" value="1"/>
</dbReference>
<name>A0A4Y3HS66_9VIBR</name>
<dbReference type="RefSeq" id="WP_141344191.1">
    <property type="nucleotide sequence ID" value="NZ_BJLF01000002.1"/>
</dbReference>
<evidence type="ECO:0000259" key="3">
    <source>
        <dbReference type="PROSITE" id="PS50076"/>
    </source>
</evidence>
<sequence length="299" mass="33035">MAKRDFYDILGVGKGSSKKEIKKAYKKLASRYHPDKNQAPSASEKFKAVKEAYETLSDQDKRAQYDQYGHAAFDDSFHSRQQQYQRDPNRSGFAHSSGTHQGFGGFEGMFSQNRTSDFNFEDIFSGTRGNRGPIAGENLEFTLQVELKDALLGTEKIIHLPIGNENKKIKVKIPSGTRSGRKIRYAGKGQTSASGGQNGDLIIHIHTIEDEQLRINGNDLTYLETIDIFTAMGGGVINVKPLDQAYKITIPAGTQNGKLFKLKSKGIEGGDLYIKVNIHIPKCSSTEQLSALTALKNSI</sequence>
<dbReference type="InterPro" id="IPR036869">
    <property type="entry name" value="J_dom_sf"/>
</dbReference>
<dbReference type="PROSITE" id="PS00636">
    <property type="entry name" value="DNAJ_1"/>
    <property type="match status" value="1"/>
</dbReference>
<dbReference type="Pfam" id="PF01556">
    <property type="entry name" value="DnaJ_C"/>
    <property type="match status" value="1"/>
</dbReference>
<feature type="region of interest" description="Disordered" evidence="2">
    <location>
        <begin position="78"/>
        <end position="98"/>
    </location>
</feature>
<dbReference type="Gene3D" id="2.60.260.20">
    <property type="entry name" value="Urease metallochaperone UreE, N-terminal domain"/>
    <property type="match status" value="2"/>
</dbReference>
<keyword evidence="1" id="KW-0143">Chaperone</keyword>
<evidence type="ECO:0000313" key="5">
    <source>
        <dbReference type="Proteomes" id="UP000318717"/>
    </source>
</evidence>
<dbReference type="Gene3D" id="1.10.287.110">
    <property type="entry name" value="DnaJ domain"/>
    <property type="match status" value="1"/>
</dbReference>
<dbReference type="InterPro" id="IPR008971">
    <property type="entry name" value="HSP40/DnaJ_pept-bd"/>
</dbReference>
<feature type="domain" description="J" evidence="3">
    <location>
        <begin position="5"/>
        <end position="69"/>
    </location>
</feature>
<dbReference type="GO" id="GO:0051082">
    <property type="term" value="F:unfolded protein binding"/>
    <property type="evidence" value="ECO:0007669"/>
    <property type="project" value="InterPro"/>
</dbReference>
<dbReference type="CDD" id="cd06257">
    <property type="entry name" value="DnaJ"/>
    <property type="match status" value="1"/>
</dbReference>
<dbReference type="PANTHER" id="PTHR43096">
    <property type="entry name" value="DNAJ HOMOLOG 1, MITOCHONDRIAL-RELATED"/>
    <property type="match status" value="1"/>
</dbReference>
<dbReference type="SMART" id="SM00271">
    <property type="entry name" value="DnaJ"/>
    <property type="match status" value="1"/>
</dbReference>
<dbReference type="CDD" id="cd10747">
    <property type="entry name" value="DnaJ_C"/>
    <property type="match status" value="1"/>
</dbReference>
<dbReference type="SUPFAM" id="SSF46565">
    <property type="entry name" value="Chaperone J-domain"/>
    <property type="match status" value="1"/>
</dbReference>
<dbReference type="InterPro" id="IPR001623">
    <property type="entry name" value="DnaJ_domain"/>
</dbReference>
<dbReference type="SUPFAM" id="SSF49493">
    <property type="entry name" value="HSP40/DnaJ peptide-binding domain"/>
    <property type="match status" value="2"/>
</dbReference>
<evidence type="ECO:0000256" key="1">
    <source>
        <dbReference type="ARBA" id="ARBA00023186"/>
    </source>
</evidence>
<dbReference type="OrthoDB" id="9779889at2"/>
<dbReference type="AlphaFoldDB" id="A0A4Y3HS66"/>
<dbReference type="GO" id="GO:0005737">
    <property type="term" value="C:cytoplasm"/>
    <property type="evidence" value="ECO:0007669"/>
    <property type="project" value="TreeGrafter"/>
</dbReference>
<dbReference type="InterPro" id="IPR002939">
    <property type="entry name" value="DnaJ_C"/>
</dbReference>
<gene>
    <name evidence="4" type="ORF">VIN01S_06590</name>
</gene>
<dbReference type="Pfam" id="PF00226">
    <property type="entry name" value="DnaJ"/>
    <property type="match status" value="1"/>
</dbReference>